<keyword evidence="1" id="KW-0175">Coiled coil</keyword>
<dbReference type="Pfam" id="PF05137">
    <property type="entry name" value="PilN"/>
    <property type="match status" value="1"/>
</dbReference>
<reference evidence="3 4" key="1">
    <citation type="submission" date="2015-08" db="EMBL/GenBank/DDBJ databases">
        <title>Complete genome sequence of Sulfurifustis variabilis.</title>
        <authorList>
            <person name="Miura A."/>
            <person name="Kojima H."/>
            <person name="Fukui M."/>
        </authorList>
    </citation>
    <scope>NUCLEOTIDE SEQUENCE [LARGE SCALE GENOMIC DNA]</scope>
    <source>
        <strain evidence="4">skN76</strain>
    </source>
</reference>
<keyword evidence="2" id="KW-0812">Transmembrane</keyword>
<dbReference type="InterPro" id="IPR007813">
    <property type="entry name" value="PilN"/>
</dbReference>
<dbReference type="KEGG" id="sva:SVA_0435"/>
<dbReference type="AlphaFoldDB" id="A0A1B4VCX4"/>
<name>A0A1B4VCX4_9GAMM</name>
<keyword evidence="2" id="KW-0472">Membrane</keyword>
<dbReference type="EMBL" id="AP014936">
    <property type="protein sequence ID" value="BAU47017.1"/>
    <property type="molecule type" value="Genomic_DNA"/>
</dbReference>
<evidence type="ECO:0000256" key="1">
    <source>
        <dbReference type="SAM" id="Coils"/>
    </source>
</evidence>
<accession>A0A1B4VCX4</accession>
<organism evidence="3 4">
    <name type="scientific">Sulfurifustis variabilis</name>
    <dbReference type="NCBI Taxonomy" id="1675686"/>
    <lineage>
        <taxon>Bacteria</taxon>
        <taxon>Pseudomonadati</taxon>
        <taxon>Pseudomonadota</taxon>
        <taxon>Gammaproteobacteria</taxon>
        <taxon>Acidiferrobacterales</taxon>
        <taxon>Acidiferrobacteraceae</taxon>
        <taxon>Sulfurifustis</taxon>
    </lineage>
</organism>
<sequence>MISQQVNLYHPIFRKQEKRFSARAMVQAVLVVLAGIVLMYGYAWWQVGSLRSELARAERDRAAAAQRLEALNTRVAGRRADAVLEQERRDLELRLAAREQIQALLARETLGDQQGTSRYFAALARQSLSGLWLTGFTITGGGDSLTLTGRATRPELLPEYLERLSGEQALAGKRFEVFQMQRPDRTTKSGASHPADYVEFTVKTTGEVTDSPPAGGRS</sequence>
<proteinExistence type="predicted"/>
<evidence type="ECO:0000313" key="4">
    <source>
        <dbReference type="Proteomes" id="UP000218899"/>
    </source>
</evidence>
<dbReference type="RefSeq" id="WP_096458141.1">
    <property type="nucleotide sequence ID" value="NZ_AP014936.1"/>
</dbReference>
<gene>
    <name evidence="3" type="ORF">SVA_0435</name>
</gene>
<feature type="transmembrane region" description="Helical" evidence="2">
    <location>
        <begin position="24"/>
        <end position="45"/>
    </location>
</feature>
<keyword evidence="2" id="KW-1133">Transmembrane helix</keyword>
<evidence type="ECO:0000256" key="2">
    <source>
        <dbReference type="SAM" id="Phobius"/>
    </source>
</evidence>
<evidence type="ECO:0000313" key="3">
    <source>
        <dbReference type="EMBL" id="BAU47017.1"/>
    </source>
</evidence>
<feature type="coiled-coil region" evidence="1">
    <location>
        <begin position="47"/>
        <end position="74"/>
    </location>
</feature>
<protein>
    <submittedName>
        <fullName evidence="3">MSHA biogenesis protein MshA</fullName>
    </submittedName>
</protein>
<keyword evidence="4" id="KW-1185">Reference proteome</keyword>
<dbReference type="Proteomes" id="UP000218899">
    <property type="component" value="Chromosome"/>
</dbReference>